<dbReference type="PRINTS" id="PR00081">
    <property type="entry name" value="GDHRDH"/>
</dbReference>
<dbReference type="SUPFAM" id="SSF51735">
    <property type="entry name" value="NAD(P)-binding Rossmann-fold domains"/>
    <property type="match status" value="1"/>
</dbReference>
<evidence type="ECO:0000256" key="1">
    <source>
        <dbReference type="ARBA" id="ARBA00022857"/>
    </source>
</evidence>
<evidence type="ECO:0000256" key="3">
    <source>
        <dbReference type="ARBA" id="ARBA00025714"/>
    </source>
</evidence>
<evidence type="ECO:0008006" key="5">
    <source>
        <dbReference type="Google" id="ProtNLM"/>
    </source>
</evidence>
<organism evidence="4">
    <name type="scientific">Cucumis melo</name>
    <name type="common">Muskmelon</name>
    <dbReference type="NCBI Taxonomy" id="3656"/>
    <lineage>
        <taxon>Eukaryota</taxon>
        <taxon>Viridiplantae</taxon>
        <taxon>Streptophyta</taxon>
        <taxon>Embryophyta</taxon>
        <taxon>Tracheophyta</taxon>
        <taxon>Spermatophyta</taxon>
        <taxon>Magnoliopsida</taxon>
        <taxon>eudicotyledons</taxon>
        <taxon>Gunneridae</taxon>
        <taxon>Pentapetalae</taxon>
        <taxon>rosids</taxon>
        <taxon>fabids</taxon>
        <taxon>Cucurbitales</taxon>
        <taxon>Cucurbitaceae</taxon>
        <taxon>Benincaseae</taxon>
        <taxon>Cucumis</taxon>
    </lineage>
</organism>
<dbReference type="InterPro" id="IPR002347">
    <property type="entry name" value="SDR_fam"/>
</dbReference>
<dbReference type="PANTHER" id="PTHR42898:SF28">
    <property type="entry name" value="TROPINONE REDUCTASE HOMOLOG"/>
    <property type="match status" value="1"/>
</dbReference>
<sequence>MQCCLSVKFTASVCDLTSSSQRLQLIDTVSSILNGTLNILVNNAVTLTLKGAIEYTTEDYNYMMSTNIEAPYHLSQINLEMIWDNIRINTVASWRVRTTISKPDAAVVEEYGRLIGWTPAGRIGEPEEILSMVAFLCLLTASYISEQIICVDGGFTADGW</sequence>
<accession>A0A9I9DZD2</accession>
<dbReference type="InterPro" id="IPR036291">
    <property type="entry name" value="NAD(P)-bd_dom_sf"/>
</dbReference>
<evidence type="ECO:0000313" key="4">
    <source>
        <dbReference type="EnsemblPlants" id="MELO3C025985.2.1"/>
    </source>
</evidence>
<reference evidence="4" key="1">
    <citation type="submission" date="2023-03" db="UniProtKB">
        <authorList>
            <consortium name="EnsemblPlants"/>
        </authorList>
    </citation>
    <scope>IDENTIFICATION</scope>
</reference>
<comment type="similarity">
    <text evidence="3">Belongs to the short-chain dehydrogenases/reductases (SDR) family. SDR65C subfamily.</text>
</comment>
<dbReference type="InterPro" id="IPR045000">
    <property type="entry name" value="TR"/>
</dbReference>
<dbReference type="Pfam" id="PF13561">
    <property type="entry name" value="adh_short_C2"/>
    <property type="match status" value="1"/>
</dbReference>
<dbReference type="EnsemblPlants" id="MELO3C025985.2.1">
    <property type="protein sequence ID" value="MELO3C025985.2.1"/>
    <property type="gene ID" value="MELO3C025985.2"/>
</dbReference>
<dbReference type="PANTHER" id="PTHR42898">
    <property type="entry name" value="TROPINONE REDUCTASE"/>
    <property type="match status" value="1"/>
</dbReference>
<keyword evidence="2" id="KW-0560">Oxidoreductase</keyword>
<dbReference type="GO" id="GO:0016491">
    <property type="term" value="F:oxidoreductase activity"/>
    <property type="evidence" value="ECO:0007669"/>
    <property type="project" value="UniProtKB-KW"/>
</dbReference>
<name>A0A9I9DZD2_CUCME</name>
<dbReference type="Gramene" id="MELO3C025985.2.1">
    <property type="protein sequence ID" value="MELO3C025985.2.1"/>
    <property type="gene ID" value="MELO3C025985.2"/>
</dbReference>
<dbReference type="Gene3D" id="3.40.50.720">
    <property type="entry name" value="NAD(P)-binding Rossmann-like Domain"/>
    <property type="match status" value="2"/>
</dbReference>
<keyword evidence="1" id="KW-0521">NADP</keyword>
<dbReference type="AlphaFoldDB" id="A0A9I9DZD2"/>
<evidence type="ECO:0000256" key="2">
    <source>
        <dbReference type="ARBA" id="ARBA00023002"/>
    </source>
</evidence>
<proteinExistence type="inferred from homology"/>
<protein>
    <recommendedName>
        <fullName evidence="5">Tropinone reductase-like protein</fullName>
    </recommendedName>
</protein>